<protein>
    <submittedName>
        <fullName evidence="6">Unnamed protein product</fullName>
    </submittedName>
</protein>
<dbReference type="PANTHER" id="PTHR24300:SF403">
    <property type="entry name" value="CYTOCHROME P450 306A1"/>
    <property type="match status" value="1"/>
</dbReference>
<dbReference type="SUPFAM" id="SSF48264">
    <property type="entry name" value="Cytochrome P450"/>
    <property type="match status" value="1"/>
</dbReference>
<gene>
    <name evidence="6" type="ORF">Cboi02_000343200</name>
</gene>
<dbReference type="GO" id="GO:0005506">
    <property type="term" value="F:iron ion binding"/>
    <property type="evidence" value="ECO:0007669"/>
    <property type="project" value="InterPro"/>
</dbReference>
<dbReference type="EMBL" id="BSXN01001183">
    <property type="protein sequence ID" value="GME72001.1"/>
    <property type="molecule type" value="Genomic_DNA"/>
</dbReference>
<dbReference type="Gene3D" id="1.10.630.10">
    <property type="entry name" value="Cytochrome P450"/>
    <property type="match status" value="1"/>
</dbReference>
<keyword evidence="5" id="KW-1133">Transmembrane helix</keyword>
<dbReference type="Pfam" id="PF00067">
    <property type="entry name" value="p450"/>
    <property type="match status" value="1"/>
</dbReference>
<comment type="similarity">
    <text evidence="1">Belongs to the cytochrome P450 family.</text>
</comment>
<dbReference type="PANTHER" id="PTHR24300">
    <property type="entry name" value="CYTOCHROME P450 508A4-RELATED"/>
    <property type="match status" value="1"/>
</dbReference>
<dbReference type="Proteomes" id="UP001165120">
    <property type="component" value="Unassembled WGS sequence"/>
</dbReference>
<keyword evidence="3" id="KW-0408">Iron</keyword>
<sequence length="463" mass="54137">MGLISSVLKITEILIILVLAITLIDIIFIKPRKIKGLPVVSGYDFPIIGNLYLIFPQFPDKKLNSFLFFKRGRAGNKENRLYDIDGNKFEYLQTSTCLKFEKLSEKYGPVYQLRFGERNIVIANSYESIMKLWSNNNTRANNSRPSFYSFHELLSKSKLYTVGTTPFGSKYLNQRRFLVNNLMNNQNLINIVDYETEKLINYLKDQIINNNELGKFELDFTKIFQYCHFLIAVKITYGIDFEDFYNDLKSIEFVDVIIEVENSIVKLRSHINNFENYLPSVLRNITLFFKRILIKDDYKMINELYHKRKNYLNRLDELYESSRFDVYLSEYETELIRNSMKFKFEKYKVKGDNEKDALTKDEFGSVCLTMISAGLDNNALNLQYCLLQLSESPHICEKAFIEILNDMYYKGTNCTSRCTTSRNSEYSSKMSSRGRASSRDRTCSRGLGVKVLQFSVLIQRIIG</sequence>
<evidence type="ECO:0000256" key="4">
    <source>
        <dbReference type="SAM" id="MobiDB-lite"/>
    </source>
</evidence>
<organism evidence="6 7">
    <name type="scientific">Candida boidinii</name>
    <name type="common">Yeast</name>
    <dbReference type="NCBI Taxonomy" id="5477"/>
    <lineage>
        <taxon>Eukaryota</taxon>
        <taxon>Fungi</taxon>
        <taxon>Dikarya</taxon>
        <taxon>Ascomycota</taxon>
        <taxon>Saccharomycotina</taxon>
        <taxon>Pichiomycetes</taxon>
        <taxon>Pichiales</taxon>
        <taxon>Pichiaceae</taxon>
        <taxon>Ogataea</taxon>
        <taxon>Ogataea/Candida clade</taxon>
    </lineage>
</organism>
<dbReference type="GO" id="GO:0005737">
    <property type="term" value="C:cytoplasm"/>
    <property type="evidence" value="ECO:0007669"/>
    <property type="project" value="TreeGrafter"/>
</dbReference>
<evidence type="ECO:0000256" key="1">
    <source>
        <dbReference type="ARBA" id="ARBA00010617"/>
    </source>
</evidence>
<dbReference type="InterPro" id="IPR036396">
    <property type="entry name" value="Cyt_P450_sf"/>
</dbReference>
<dbReference type="InterPro" id="IPR001128">
    <property type="entry name" value="Cyt_P450"/>
</dbReference>
<dbReference type="InterPro" id="IPR002401">
    <property type="entry name" value="Cyt_P450_E_grp-I"/>
</dbReference>
<dbReference type="PRINTS" id="PR00463">
    <property type="entry name" value="EP450I"/>
</dbReference>
<keyword evidence="7" id="KW-1185">Reference proteome</keyword>
<reference evidence="6" key="1">
    <citation type="submission" date="2023-04" db="EMBL/GenBank/DDBJ databases">
        <title>Candida boidinii NBRC 10035.</title>
        <authorList>
            <person name="Ichikawa N."/>
            <person name="Sato H."/>
            <person name="Tonouchi N."/>
        </authorList>
    </citation>
    <scope>NUCLEOTIDE SEQUENCE</scope>
    <source>
        <strain evidence="6">NBRC 10035</strain>
    </source>
</reference>
<dbReference type="GO" id="GO:0016712">
    <property type="term" value="F:oxidoreductase activity, acting on paired donors, with incorporation or reduction of molecular oxygen, reduced flavin or flavoprotein as one donor, and incorporation of one atom of oxygen"/>
    <property type="evidence" value="ECO:0007669"/>
    <property type="project" value="TreeGrafter"/>
</dbReference>
<comment type="caution">
    <text evidence="6">The sequence shown here is derived from an EMBL/GenBank/DDBJ whole genome shotgun (WGS) entry which is preliminary data.</text>
</comment>
<dbReference type="AlphaFoldDB" id="A0A9W6T0K3"/>
<keyword evidence="5" id="KW-0812">Transmembrane</keyword>
<feature type="region of interest" description="Disordered" evidence="4">
    <location>
        <begin position="421"/>
        <end position="441"/>
    </location>
</feature>
<dbReference type="InterPro" id="IPR050182">
    <property type="entry name" value="Cytochrome_P450_fam2"/>
</dbReference>
<dbReference type="GO" id="GO:0020037">
    <property type="term" value="F:heme binding"/>
    <property type="evidence" value="ECO:0007669"/>
    <property type="project" value="InterPro"/>
</dbReference>
<dbReference type="GO" id="GO:0006082">
    <property type="term" value="P:organic acid metabolic process"/>
    <property type="evidence" value="ECO:0007669"/>
    <property type="project" value="TreeGrafter"/>
</dbReference>
<accession>A0A9W6T0K3</accession>
<proteinExistence type="inferred from homology"/>
<feature type="transmembrane region" description="Helical" evidence="5">
    <location>
        <begin position="36"/>
        <end position="55"/>
    </location>
</feature>
<evidence type="ECO:0000256" key="3">
    <source>
        <dbReference type="ARBA" id="ARBA00023004"/>
    </source>
</evidence>
<evidence type="ECO:0000313" key="6">
    <source>
        <dbReference type="EMBL" id="GME72001.1"/>
    </source>
</evidence>
<feature type="transmembrane region" description="Helical" evidence="5">
    <location>
        <begin position="6"/>
        <end position="29"/>
    </location>
</feature>
<name>A0A9W6T0K3_CANBO</name>
<dbReference type="GO" id="GO:0006805">
    <property type="term" value="P:xenobiotic metabolic process"/>
    <property type="evidence" value="ECO:0007669"/>
    <property type="project" value="TreeGrafter"/>
</dbReference>
<keyword evidence="5" id="KW-0472">Membrane</keyword>
<evidence type="ECO:0000313" key="7">
    <source>
        <dbReference type="Proteomes" id="UP001165120"/>
    </source>
</evidence>
<evidence type="ECO:0000256" key="5">
    <source>
        <dbReference type="SAM" id="Phobius"/>
    </source>
</evidence>
<keyword evidence="2" id="KW-0479">Metal-binding</keyword>
<evidence type="ECO:0000256" key="2">
    <source>
        <dbReference type="ARBA" id="ARBA00022723"/>
    </source>
</evidence>
<dbReference type="GO" id="GO:0008395">
    <property type="term" value="F:steroid hydroxylase activity"/>
    <property type="evidence" value="ECO:0007669"/>
    <property type="project" value="TreeGrafter"/>
</dbReference>